<feature type="transmembrane region" description="Helical" evidence="1">
    <location>
        <begin position="58"/>
        <end position="77"/>
    </location>
</feature>
<keyword evidence="3" id="KW-1185">Reference proteome</keyword>
<keyword evidence="1" id="KW-0472">Membrane</keyword>
<proteinExistence type="predicted"/>
<keyword evidence="1" id="KW-1133">Transmembrane helix</keyword>
<evidence type="ECO:0000313" key="2">
    <source>
        <dbReference type="EMBL" id="TCV82714.1"/>
    </source>
</evidence>
<dbReference type="RefSeq" id="WP_124944909.1">
    <property type="nucleotide sequence ID" value="NZ_BHVT01000004.1"/>
</dbReference>
<sequence>MKNHLRLVSSNDETLNEPKTKSFGLIFKSLILVVFSVIPIIRYTLFLILVFLRIPVNFISHLVVGPLIFGAIAWGFIAGWTSTAAVALGGAAFICFAIGFAFDSIVLLLAPEGYFLEM</sequence>
<comment type="caution">
    <text evidence="2">The sequence shown here is derived from an EMBL/GenBank/DDBJ whole genome shotgun (WGS) entry which is preliminary data.</text>
</comment>
<name>A0A4R3XY46_9PROT</name>
<evidence type="ECO:0000256" key="1">
    <source>
        <dbReference type="SAM" id="Phobius"/>
    </source>
</evidence>
<protein>
    <submittedName>
        <fullName evidence="2">Uncharacterized protein</fullName>
    </submittedName>
</protein>
<dbReference type="Proteomes" id="UP000295367">
    <property type="component" value="Unassembled WGS sequence"/>
</dbReference>
<evidence type="ECO:0000313" key="3">
    <source>
        <dbReference type="Proteomes" id="UP000295367"/>
    </source>
</evidence>
<feature type="transmembrane region" description="Helical" evidence="1">
    <location>
        <begin position="29"/>
        <end position="52"/>
    </location>
</feature>
<feature type="transmembrane region" description="Helical" evidence="1">
    <location>
        <begin position="84"/>
        <end position="110"/>
    </location>
</feature>
<keyword evidence="1" id="KW-0812">Transmembrane</keyword>
<reference evidence="2 3" key="1">
    <citation type="submission" date="2019-03" db="EMBL/GenBank/DDBJ databases">
        <title>Genomic Encyclopedia of Type Strains, Phase IV (KMG-IV): sequencing the most valuable type-strain genomes for metagenomic binning, comparative biology and taxonomic classification.</title>
        <authorList>
            <person name="Goeker M."/>
        </authorList>
    </citation>
    <scope>NUCLEOTIDE SEQUENCE [LARGE SCALE GENOMIC DNA]</scope>
    <source>
        <strain evidence="2 3">DSM 100309</strain>
    </source>
</reference>
<accession>A0A4R3XY46</accession>
<dbReference type="EMBL" id="SMCO01000019">
    <property type="protein sequence ID" value="TCV82714.1"/>
    <property type="molecule type" value="Genomic_DNA"/>
</dbReference>
<organism evidence="2 3">
    <name type="scientific">Sulfurirhabdus autotrophica</name>
    <dbReference type="NCBI Taxonomy" id="1706046"/>
    <lineage>
        <taxon>Bacteria</taxon>
        <taxon>Pseudomonadati</taxon>
        <taxon>Pseudomonadota</taxon>
        <taxon>Betaproteobacteria</taxon>
        <taxon>Nitrosomonadales</taxon>
        <taxon>Sulfuricellaceae</taxon>
        <taxon>Sulfurirhabdus</taxon>
    </lineage>
</organism>
<gene>
    <name evidence="2" type="ORF">EDC63_11931</name>
</gene>
<dbReference type="AlphaFoldDB" id="A0A4R3XY46"/>